<evidence type="ECO:0000256" key="2">
    <source>
        <dbReference type="ARBA" id="ARBA00023004"/>
    </source>
</evidence>
<dbReference type="PANTHER" id="PTHR42783:SF3">
    <property type="entry name" value="GLUTAMATE SYNTHASE [NADPH] SMALL CHAIN-RELATED"/>
    <property type="match status" value="1"/>
</dbReference>
<dbReference type="Pfam" id="PF07992">
    <property type="entry name" value="Pyr_redox_2"/>
    <property type="match status" value="1"/>
</dbReference>
<reference evidence="5 6" key="1">
    <citation type="submission" date="2020-08" db="EMBL/GenBank/DDBJ databases">
        <title>Bridging the membrane lipid divide: bacteria of the FCB group superphylum have the potential to synthesize archaeal ether lipids.</title>
        <authorList>
            <person name="Villanueva L."/>
            <person name="Von Meijenfeldt F.A.B."/>
            <person name="Westbye A.B."/>
            <person name="Yadav S."/>
            <person name="Hopmans E.C."/>
            <person name="Dutilh B.E."/>
            <person name="Sinninghe Damste J.S."/>
        </authorList>
    </citation>
    <scope>NUCLEOTIDE SEQUENCE [LARGE SCALE GENOMIC DNA]</scope>
    <source>
        <strain evidence="5">NIOZ-UU30</strain>
    </source>
</reference>
<evidence type="ECO:0000259" key="4">
    <source>
        <dbReference type="PROSITE" id="PS51379"/>
    </source>
</evidence>
<proteinExistence type="predicted"/>
<accession>A0A8J6NT21</accession>
<sequence length="663" mass="72593">MDNLAESLVKDGADKVCMDLGRIVASALDKDRDVFLSHIEAHYCPTGDCVTLSAAACQLACPASVDAPTYVALVGMGRYKEALEVLREDLPLPGTLSRICVHPCEKACRRGIVDKPIAICQLKRVAFDKACEEGLIAPPKAPHRFEEKIAVIGSGPAGLSTGYFLAKKGYRPTIFESMSEPGGMLRWWIPAYRLPRDILELEIDYIKAMGVDIHTGVAFGRDISLESLKKQGFQAIFLGIGAHRPMRLAIQGEKDFSGVEDCLTFLYKARQGTAKVGKRVMIIGGGNAAVDCARTALRLNTEEVHLVYRRTKREMPARPKEIQALEEEGAILDFLLSPIRIHGENGKVAGLECIRNGLSKPDATGRRRPLPLEGTEHIVPADTIICAIGQEVDTQSLRLVNRLELTRRNLITVDPVTMETSIPGVFAGGDVVTGPATVIEAVASGKKAAEAIHRSLRGETYPKFTLIPVRRQQVRVIEISSHEKSFPSRPVTSMVDLETREGSFQEVELGMSVNSAIQEAKRCLRCDICISCGRCIEVCRDQMGLDAIHLSYVDRNATEETDFHRPAGYCIGCGACALNCPTAAINMQDKDGMRTLRMCGTEMARHRLITCTSCGSSFVSQKQLDFVLKRLDGNQKTKYSGHVCPVCARKIKAENLIGGFFVC</sequence>
<keyword evidence="3" id="KW-0411">Iron-sulfur</keyword>
<dbReference type="InterPro" id="IPR023753">
    <property type="entry name" value="FAD/NAD-binding_dom"/>
</dbReference>
<dbReference type="InterPro" id="IPR017896">
    <property type="entry name" value="4Fe4S_Fe-S-bd"/>
</dbReference>
<dbReference type="InterPro" id="IPR036188">
    <property type="entry name" value="FAD/NAD-bd_sf"/>
</dbReference>
<dbReference type="SUPFAM" id="SSF51971">
    <property type="entry name" value="Nucleotide-binding domain"/>
    <property type="match status" value="2"/>
</dbReference>
<dbReference type="Proteomes" id="UP000603434">
    <property type="component" value="Unassembled WGS sequence"/>
</dbReference>
<dbReference type="GO" id="GO:0051536">
    <property type="term" value="F:iron-sulfur cluster binding"/>
    <property type="evidence" value="ECO:0007669"/>
    <property type="project" value="UniProtKB-KW"/>
</dbReference>
<dbReference type="SUPFAM" id="SSF54862">
    <property type="entry name" value="4Fe-4S ferredoxins"/>
    <property type="match status" value="1"/>
</dbReference>
<dbReference type="PANTHER" id="PTHR42783">
    <property type="entry name" value="GLUTAMATE SYNTHASE [NADPH] SMALL CHAIN"/>
    <property type="match status" value="1"/>
</dbReference>
<dbReference type="PROSITE" id="PS51379">
    <property type="entry name" value="4FE4S_FER_2"/>
    <property type="match status" value="1"/>
</dbReference>
<feature type="domain" description="4Fe-4S ferredoxin-type" evidence="4">
    <location>
        <begin position="560"/>
        <end position="590"/>
    </location>
</feature>
<dbReference type="SUPFAM" id="SSF46548">
    <property type="entry name" value="alpha-helical ferredoxin"/>
    <property type="match status" value="2"/>
</dbReference>
<dbReference type="GO" id="GO:0046872">
    <property type="term" value="F:metal ion binding"/>
    <property type="evidence" value="ECO:0007669"/>
    <property type="project" value="UniProtKB-KW"/>
</dbReference>
<keyword evidence="1" id="KW-0479">Metal-binding</keyword>
<dbReference type="InterPro" id="IPR028261">
    <property type="entry name" value="DPD_II"/>
</dbReference>
<evidence type="ECO:0000313" key="5">
    <source>
        <dbReference type="EMBL" id="MBC8362726.1"/>
    </source>
</evidence>
<protein>
    <submittedName>
        <fullName evidence="5">FAD-dependent oxidoreductase</fullName>
    </submittedName>
</protein>
<dbReference type="InterPro" id="IPR009051">
    <property type="entry name" value="Helical_ferredxn"/>
</dbReference>
<keyword evidence="2" id="KW-0408">Iron</keyword>
<organism evidence="5 6">
    <name type="scientific">Candidatus Desulfatibia profunda</name>
    <dbReference type="NCBI Taxonomy" id="2841695"/>
    <lineage>
        <taxon>Bacteria</taxon>
        <taxon>Pseudomonadati</taxon>
        <taxon>Thermodesulfobacteriota</taxon>
        <taxon>Desulfobacteria</taxon>
        <taxon>Desulfobacterales</taxon>
        <taxon>Desulfobacterales incertae sedis</taxon>
        <taxon>Candidatus Desulfatibia</taxon>
    </lineage>
</organism>
<evidence type="ECO:0000313" key="6">
    <source>
        <dbReference type="Proteomes" id="UP000603434"/>
    </source>
</evidence>
<dbReference type="Gene3D" id="1.10.1060.10">
    <property type="entry name" value="Alpha-helical ferredoxin"/>
    <property type="match status" value="1"/>
</dbReference>
<dbReference type="InterPro" id="IPR017900">
    <property type="entry name" value="4Fe4S_Fe_S_CS"/>
</dbReference>
<gene>
    <name evidence="5" type="ORF">H8E23_15180</name>
</gene>
<dbReference type="EMBL" id="JACNJH010000213">
    <property type="protein sequence ID" value="MBC8362726.1"/>
    <property type="molecule type" value="Genomic_DNA"/>
</dbReference>
<name>A0A8J6NT21_9BACT</name>
<evidence type="ECO:0000256" key="1">
    <source>
        <dbReference type="ARBA" id="ARBA00022723"/>
    </source>
</evidence>
<evidence type="ECO:0000256" key="3">
    <source>
        <dbReference type="ARBA" id="ARBA00023014"/>
    </source>
</evidence>
<dbReference type="AlphaFoldDB" id="A0A8J6NT21"/>
<dbReference type="Gene3D" id="3.30.70.20">
    <property type="match status" value="1"/>
</dbReference>
<dbReference type="GO" id="GO:0016491">
    <property type="term" value="F:oxidoreductase activity"/>
    <property type="evidence" value="ECO:0007669"/>
    <property type="project" value="InterPro"/>
</dbReference>
<comment type="caution">
    <text evidence="5">The sequence shown here is derived from an EMBL/GenBank/DDBJ whole genome shotgun (WGS) entry which is preliminary data.</text>
</comment>
<dbReference type="Gene3D" id="3.50.50.60">
    <property type="entry name" value="FAD/NAD(P)-binding domain"/>
    <property type="match status" value="2"/>
</dbReference>
<dbReference type="PRINTS" id="PR00419">
    <property type="entry name" value="ADXRDTASE"/>
</dbReference>
<dbReference type="Pfam" id="PF14691">
    <property type="entry name" value="Fer4_20"/>
    <property type="match status" value="1"/>
</dbReference>
<dbReference type="PROSITE" id="PS00198">
    <property type="entry name" value="4FE4S_FER_1"/>
    <property type="match status" value="1"/>
</dbReference>